<dbReference type="eggNOG" id="COG1351">
    <property type="taxonomic scope" value="Bacteria"/>
</dbReference>
<dbReference type="HOGENOM" id="CLU_075762_0_0_7"/>
<dbReference type="RefSeq" id="WP_011697273.1">
    <property type="nucleotide sequence ID" value="NC_008554.1"/>
</dbReference>
<dbReference type="CDD" id="cd20175">
    <property type="entry name" value="ThyX"/>
    <property type="match status" value="1"/>
</dbReference>
<dbReference type="GO" id="GO:0070402">
    <property type="term" value="F:NADPH binding"/>
    <property type="evidence" value="ECO:0007669"/>
    <property type="project" value="TreeGrafter"/>
</dbReference>
<dbReference type="GO" id="GO:0050797">
    <property type="term" value="F:thymidylate synthase (FAD) activity"/>
    <property type="evidence" value="ECO:0007669"/>
    <property type="project" value="InterPro"/>
</dbReference>
<dbReference type="GO" id="GO:0004799">
    <property type="term" value="F:thymidylate synthase activity"/>
    <property type="evidence" value="ECO:0007669"/>
    <property type="project" value="TreeGrafter"/>
</dbReference>
<dbReference type="Pfam" id="PF02511">
    <property type="entry name" value="Thy1"/>
    <property type="match status" value="1"/>
</dbReference>
<dbReference type="InterPro" id="IPR036098">
    <property type="entry name" value="Thymidylate_synthase_ThyX_sf"/>
</dbReference>
<keyword evidence="2" id="KW-1185">Reference proteome</keyword>
<evidence type="ECO:0000313" key="2">
    <source>
        <dbReference type="Proteomes" id="UP000001784"/>
    </source>
</evidence>
<dbReference type="GO" id="GO:0050660">
    <property type="term" value="F:flavin adenine dinucleotide binding"/>
    <property type="evidence" value="ECO:0007669"/>
    <property type="project" value="InterPro"/>
</dbReference>
<accession>A0LF98</accession>
<dbReference type="OrthoDB" id="9780625at2"/>
<dbReference type="KEGG" id="sfu:Sfum_0400"/>
<dbReference type="InterPro" id="IPR003669">
    <property type="entry name" value="Thymidylate_synthase_ThyX"/>
</dbReference>
<dbReference type="PANTHER" id="PTHR34934:SF1">
    <property type="entry name" value="FLAVIN-DEPENDENT THYMIDYLATE SYNTHASE"/>
    <property type="match status" value="1"/>
</dbReference>
<proteinExistence type="predicted"/>
<sequence>MSVQFVKTRVQPQGIAPAEEGRALQLVELCGRTAYKSEDKITPDSARNFVLMLKSHGHLSVLEHSNIVLEIEATPSSGATQALSSISELYGALLDGLGFRTAYHRIHLSARTSPGALFIAGNLRSWIETLTHLGNGGSPLHALLSAALRDFFPIIFGGEETVSSNLSFKVTLVREDEQLALLRRDAACDLPVFVFKFVCDRGITHEVVRHRVLSFTQESTRYVNYKNKGMVLILPEELYPFYDDATQQLTGRSPLVDMWIDRAEKLFAWYREDLDREKPEIARDILPNLLKSEIFVSGRWSGWKHFVQLRDSKHAHPRIRAIAKEVRNHFDSLGMTVE</sequence>
<dbReference type="Gene3D" id="3.30.1360.170">
    <property type="match status" value="2"/>
</dbReference>
<dbReference type="STRING" id="335543.Sfum_0400"/>
<dbReference type="PROSITE" id="PS51331">
    <property type="entry name" value="THYX"/>
    <property type="match status" value="1"/>
</dbReference>
<gene>
    <name evidence="1" type="ordered locus">Sfum_0400</name>
</gene>
<dbReference type="SUPFAM" id="SSF69796">
    <property type="entry name" value="Thymidylate synthase-complementing protein Thy1"/>
    <property type="match status" value="1"/>
</dbReference>
<dbReference type="Proteomes" id="UP000001784">
    <property type="component" value="Chromosome"/>
</dbReference>
<dbReference type="PANTHER" id="PTHR34934">
    <property type="entry name" value="FLAVIN-DEPENDENT THYMIDYLATE SYNTHASE"/>
    <property type="match status" value="1"/>
</dbReference>
<protein>
    <submittedName>
        <fullName evidence="1">Thymidylate synthase complementing protein ThyX</fullName>
    </submittedName>
</protein>
<evidence type="ECO:0000313" key="1">
    <source>
        <dbReference type="EMBL" id="ABK16100.1"/>
    </source>
</evidence>
<dbReference type="EMBL" id="CP000478">
    <property type="protein sequence ID" value="ABK16100.1"/>
    <property type="molecule type" value="Genomic_DNA"/>
</dbReference>
<dbReference type="GO" id="GO:0006231">
    <property type="term" value="P:dTMP biosynthetic process"/>
    <property type="evidence" value="ECO:0007669"/>
    <property type="project" value="InterPro"/>
</dbReference>
<dbReference type="AlphaFoldDB" id="A0LF98"/>
<reference evidence="1 2" key="1">
    <citation type="submission" date="2006-10" db="EMBL/GenBank/DDBJ databases">
        <title>Complete sequence of Syntrophobacter fumaroxidans MPOB.</title>
        <authorList>
            <consortium name="US DOE Joint Genome Institute"/>
            <person name="Copeland A."/>
            <person name="Lucas S."/>
            <person name="Lapidus A."/>
            <person name="Barry K."/>
            <person name="Detter J.C."/>
            <person name="Glavina del Rio T."/>
            <person name="Hammon N."/>
            <person name="Israni S."/>
            <person name="Pitluck S."/>
            <person name="Goltsman E.G."/>
            <person name="Martinez M."/>
            <person name="Schmutz J."/>
            <person name="Larimer F."/>
            <person name="Land M."/>
            <person name="Hauser L."/>
            <person name="Kyrpides N."/>
            <person name="Kim E."/>
            <person name="Boone D.R."/>
            <person name="Brockman F."/>
            <person name="Culley D."/>
            <person name="Ferry J."/>
            <person name="Gunsalus R."/>
            <person name="McInerney M.J."/>
            <person name="Morrison M."/>
            <person name="Plugge C."/>
            <person name="Rohlin L."/>
            <person name="Scholten J."/>
            <person name="Sieber J."/>
            <person name="Stams A.J.M."/>
            <person name="Worm P."/>
            <person name="Henstra A.M."/>
            <person name="Richardson P."/>
        </authorList>
    </citation>
    <scope>NUCLEOTIDE SEQUENCE [LARGE SCALE GENOMIC DNA]</scope>
    <source>
        <strain evidence="2">DSM 10017 / MPOB</strain>
    </source>
</reference>
<dbReference type="InParanoid" id="A0LF98"/>
<organism evidence="1 2">
    <name type="scientific">Syntrophobacter fumaroxidans (strain DSM 10017 / MPOB)</name>
    <dbReference type="NCBI Taxonomy" id="335543"/>
    <lineage>
        <taxon>Bacteria</taxon>
        <taxon>Pseudomonadati</taxon>
        <taxon>Thermodesulfobacteriota</taxon>
        <taxon>Syntrophobacteria</taxon>
        <taxon>Syntrophobacterales</taxon>
        <taxon>Syntrophobacteraceae</taxon>
        <taxon>Syntrophobacter</taxon>
    </lineage>
</organism>
<name>A0LF98_SYNFM</name>